<dbReference type="AlphaFoldDB" id="A0A9J6GBX0"/>
<evidence type="ECO:0000313" key="2">
    <source>
        <dbReference type="EMBL" id="KAH9375878.1"/>
    </source>
</evidence>
<evidence type="ECO:0000256" key="1">
    <source>
        <dbReference type="SAM" id="MobiDB-lite"/>
    </source>
</evidence>
<protein>
    <submittedName>
        <fullName evidence="2">Uncharacterized protein</fullName>
    </submittedName>
</protein>
<feature type="region of interest" description="Disordered" evidence="1">
    <location>
        <begin position="98"/>
        <end position="131"/>
    </location>
</feature>
<feature type="compositionally biased region" description="Basic and acidic residues" evidence="1">
    <location>
        <begin position="98"/>
        <end position="111"/>
    </location>
</feature>
<name>A0A9J6GBX0_HAELO</name>
<sequence length="131" mass="14544">MNDAGGVDYDTATQHLNKDGAIETVKSKYGFAKFGRSQRERALFRANNVDKSLRKAVGNLSDVFTVSDKVRFNAKASKKPSNKVKWEATAVYFCRSSDHDSAADSENELRNEVFWSDDESDIQAPASGETQ</sequence>
<proteinExistence type="predicted"/>
<evidence type="ECO:0000313" key="3">
    <source>
        <dbReference type="Proteomes" id="UP000821853"/>
    </source>
</evidence>
<keyword evidence="3" id="KW-1185">Reference proteome</keyword>
<accession>A0A9J6GBX0</accession>
<reference evidence="2 3" key="1">
    <citation type="journal article" date="2020" name="Cell">
        <title>Large-Scale Comparative Analyses of Tick Genomes Elucidate Their Genetic Diversity and Vector Capacities.</title>
        <authorList>
            <consortium name="Tick Genome and Microbiome Consortium (TIGMIC)"/>
            <person name="Jia N."/>
            <person name="Wang J."/>
            <person name="Shi W."/>
            <person name="Du L."/>
            <person name="Sun Y."/>
            <person name="Zhan W."/>
            <person name="Jiang J.F."/>
            <person name="Wang Q."/>
            <person name="Zhang B."/>
            <person name="Ji P."/>
            <person name="Bell-Sakyi L."/>
            <person name="Cui X.M."/>
            <person name="Yuan T.T."/>
            <person name="Jiang B.G."/>
            <person name="Yang W.F."/>
            <person name="Lam T.T."/>
            <person name="Chang Q.C."/>
            <person name="Ding S.J."/>
            <person name="Wang X.J."/>
            <person name="Zhu J.G."/>
            <person name="Ruan X.D."/>
            <person name="Zhao L."/>
            <person name="Wei J.T."/>
            <person name="Ye R.Z."/>
            <person name="Que T.C."/>
            <person name="Du C.H."/>
            <person name="Zhou Y.H."/>
            <person name="Cheng J.X."/>
            <person name="Dai P.F."/>
            <person name="Guo W.B."/>
            <person name="Han X.H."/>
            <person name="Huang E.J."/>
            <person name="Li L.F."/>
            <person name="Wei W."/>
            <person name="Gao Y.C."/>
            <person name="Liu J.Z."/>
            <person name="Shao H.Z."/>
            <person name="Wang X."/>
            <person name="Wang C.C."/>
            <person name="Yang T.C."/>
            <person name="Huo Q.B."/>
            <person name="Li W."/>
            <person name="Chen H.Y."/>
            <person name="Chen S.E."/>
            <person name="Zhou L.G."/>
            <person name="Ni X.B."/>
            <person name="Tian J.H."/>
            <person name="Sheng Y."/>
            <person name="Liu T."/>
            <person name="Pan Y.S."/>
            <person name="Xia L.Y."/>
            <person name="Li J."/>
            <person name="Zhao F."/>
            <person name="Cao W.C."/>
        </authorList>
    </citation>
    <scope>NUCLEOTIDE SEQUENCE [LARGE SCALE GENOMIC DNA]</scope>
    <source>
        <strain evidence="2">HaeL-2018</strain>
    </source>
</reference>
<dbReference type="Proteomes" id="UP000821853">
    <property type="component" value="Chromosome 5"/>
</dbReference>
<comment type="caution">
    <text evidence="2">The sequence shown here is derived from an EMBL/GenBank/DDBJ whole genome shotgun (WGS) entry which is preliminary data.</text>
</comment>
<gene>
    <name evidence="2" type="ORF">HPB48_017392</name>
</gene>
<dbReference type="EMBL" id="JABSTR010000007">
    <property type="protein sequence ID" value="KAH9375878.1"/>
    <property type="molecule type" value="Genomic_DNA"/>
</dbReference>
<organism evidence="2 3">
    <name type="scientific">Haemaphysalis longicornis</name>
    <name type="common">Bush tick</name>
    <dbReference type="NCBI Taxonomy" id="44386"/>
    <lineage>
        <taxon>Eukaryota</taxon>
        <taxon>Metazoa</taxon>
        <taxon>Ecdysozoa</taxon>
        <taxon>Arthropoda</taxon>
        <taxon>Chelicerata</taxon>
        <taxon>Arachnida</taxon>
        <taxon>Acari</taxon>
        <taxon>Parasitiformes</taxon>
        <taxon>Ixodida</taxon>
        <taxon>Ixodoidea</taxon>
        <taxon>Ixodidae</taxon>
        <taxon>Haemaphysalinae</taxon>
        <taxon>Haemaphysalis</taxon>
    </lineage>
</organism>
<dbReference type="VEuPathDB" id="VectorBase:HLOH_049742"/>